<dbReference type="Proteomes" id="UP001149074">
    <property type="component" value="Unassembled WGS sequence"/>
</dbReference>
<feature type="compositionally biased region" description="Low complexity" evidence="1">
    <location>
        <begin position="737"/>
        <end position="751"/>
    </location>
</feature>
<evidence type="ECO:0000256" key="1">
    <source>
        <dbReference type="SAM" id="MobiDB-lite"/>
    </source>
</evidence>
<evidence type="ECO:0000313" key="3">
    <source>
        <dbReference type="Proteomes" id="UP001149074"/>
    </source>
</evidence>
<feature type="region of interest" description="Disordered" evidence="1">
    <location>
        <begin position="313"/>
        <end position="411"/>
    </location>
</feature>
<feature type="region of interest" description="Disordered" evidence="1">
    <location>
        <begin position="725"/>
        <end position="768"/>
    </location>
</feature>
<feature type="compositionally biased region" description="Low complexity" evidence="1">
    <location>
        <begin position="392"/>
        <end position="404"/>
    </location>
</feature>
<dbReference type="GeneID" id="81360696"/>
<reference evidence="2" key="2">
    <citation type="journal article" date="2023" name="IMA Fungus">
        <title>Comparative genomic study of the Penicillium genus elucidates a diverse pangenome and 15 lateral gene transfer events.</title>
        <authorList>
            <person name="Petersen C."/>
            <person name="Sorensen T."/>
            <person name="Nielsen M.R."/>
            <person name="Sondergaard T.E."/>
            <person name="Sorensen J.L."/>
            <person name="Fitzpatrick D.A."/>
            <person name="Frisvad J.C."/>
            <person name="Nielsen K.L."/>
        </authorList>
    </citation>
    <scope>NUCLEOTIDE SEQUENCE</scope>
    <source>
        <strain evidence="2">IBT 30761</strain>
    </source>
</reference>
<comment type="caution">
    <text evidence="2">The sequence shown here is derived from an EMBL/GenBank/DDBJ whole genome shotgun (WGS) entry which is preliminary data.</text>
</comment>
<feature type="region of interest" description="Disordered" evidence="1">
    <location>
        <begin position="496"/>
        <end position="518"/>
    </location>
</feature>
<proteinExistence type="predicted"/>
<protein>
    <submittedName>
        <fullName evidence="2">Uncharacterized protein</fullName>
    </submittedName>
</protein>
<reference evidence="2" key="1">
    <citation type="submission" date="2022-11" db="EMBL/GenBank/DDBJ databases">
        <authorList>
            <person name="Petersen C."/>
        </authorList>
    </citation>
    <scope>NUCLEOTIDE SEQUENCE</scope>
    <source>
        <strain evidence="2">IBT 30761</strain>
    </source>
</reference>
<organism evidence="2 3">
    <name type="scientific">Penicillium argentinense</name>
    <dbReference type="NCBI Taxonomy" id="1131581"/>
    <lineage>
        <taxon>Eukaryota</taxon>
        <taxon>Fungi</taxon>
        <taxon>Dikarya</taxon>
        <taxon>Ascomycota</taxon>
        <taxon>Pezizomycotina</taxon>
        <taxon>Eurotiomycetes</taxon>
        <taxon>Eurotiomycetidae</taxon>
        <taxon>Eurotiales</taxon>
        <taxon>Aspergillaceae</taxon>
        <taxon>Penicillium</taxon>
    </lineage>
</organism>
<dbReference type="OrthoDB" id="4497058at2759"/>
<feature type="compositionally biased region" description="Low complexity" evidence="1">
    <location>
        <begin position="435"/>
        <end position="446"/>
    </location>
</feature>
<dbReference type="AlphaFoldDB" id="A0A9W9K397"/>
<gene>
    <name evidence="2" type="ORF">N7532_009226</name>
</gene>
<feature type="compositionally biased region" description="Polar residues" evidence="1">
    <location>
        <begin position="656"/>
        <end position="684"/>
    </location>
</feature>
<sequence length="768" mass="85637">MACITTVGGFKVVYYLNQLPGELIPESFRQKADDNKIISGKHWPSTTTDDIRNVEVDPSSIPTGPFHKAFVALPHLPPFEKGIWEAGMEQSSTPLSVGAINAQDTVMFEILEQISDSVSLKKAVGAHSEVALRPERRRFIPWYEGNNGRQETDARSTNGSMAMKFDHDERTYRPAFTWSSTERQEPFETVLWSKAKLLLGQLFSNQHFLYTRKAFLRDQEGFHVVMHGTKASLAKAWFPGKMIKRTWLNSLTHRQRYFGTAEERMFEVKVSREYDLRVKSDFSEFASLLLALLEYLISGDSYCGILRDEYQKKEEDADPATPADKGGDAQETSPPQAHQMEPLQPGEVGHEPADPQPYGHPGLAPLAQPRSCGRNISVRRRRLSGQQRPLTMSPSHSRMSSYSMAPTGQQGYQPYVGHPVGVQPHSSQQTAVAMSPSHSRVSSYSHPPLPPHGYNLPFDARLFRPASAQRNYNRPNVWAQPRSGRQRVLLSPFHSRQNSAANPPATQPVYNQPYGGPRGNFAAAQPIHPWDRWGQPGYLPQPGALPLDPLQFGGNVYAVPVVFQSTWYNNWADCLSERFVDPGHRWGTSAYTHFQPQPFDYHQGLPANASLGRFPSAMPGPQYVAQYPNRQSVPTRGPSSRFYSSLPFRDHLNRQIQPTGPAISQSPSNMPSPQYANSEPSSVGQLEVSPGHIQPETPILYESQSQCEGSLAASSTTEIVYGTPQQLKVTRINPPRSTTQSASSKQSVVSAYRTQSEKIALSSPPQYV</sequence>
<dbReference type="RefSeq" id="XP_056472523.1">
    <property type="nucleotide sequence ID" value="XM_056621717.1"/>
</dbReference>
<evidence type="ECO:0000313" key="2">
    <source>
        <dbReference type="EMBL" id="KAJ5090542.1"/>
    </source>
</evidence>
<dbReference type="EMBL" id="JAPQKI010000009">
    <property type="protein sequence ID" value="KAJ5090542.1"/>
    <property type="molecule type" value="Genomic_DNA"/>
</dbReference>
<feature type="region of interest" description="Disordered" evidence="1">
    <location>
        <begin position="428"/>
        <end position="448"/>
    </location>
</feature>
<feature type="region of interest" description="Disordered" evidence="1">
    <location>
        <begin position="656"/>
        <end position="691"/>
    </location>
</feature>
<accession>A0A9W9K397</accession>
<keyword evidence="3" id="KW-1185">Reference proteome</keyword>
<name>A0A9W9K397_9EURO</name>